<reference evidence="1 2" key="1">
    <citation type="submission" date="2020-06" db="EMBL/GenBank/DDBJ databases">
        <title>Draft genome sequence of Candidatus Phytoplasma pruni (X-disease group, subgroup 16SrIII-B) strain ChTDIII from Argentina.</title>
        <authorList>
            <person name="Fernandez F.D."/>
            <person name="Zuebert C."/>
            <person name="Huettel B."/>
            <person name="Kube M."/>
            <person name="Conci L.R."/>
        </authorList>
    </citation>
    <scope>NUCLEOTIDE SEQUENCE [LARGE SCALE GENOMIC DNA]</scope>
    <source>
        <strain evidence="1 2">ChTDIII</strain>
    </source>
</reference>
<dbReference type="EMBL" id="JABUOH010000019">
    <property type="protein sequence ID" value="NWN45590.1"/>
    <property type="molecule type" value="Genomic_DNA"/>
</dbReference>
<evidence type="ECO:0000313" key="2">
    <source>
        <dbReference type="Proteomes" id="UP000568109"/>
    </source>
</evidence>
<sequence>MYKNNFKNKFLFVFVLFSIFFFNNNYQIIAFSPYQSDKYDKNSKTKIHHILLEQHYPAISKEELVNFYAEDQLNKKIKINRSEPCYNALSNPNLDAKIKNPPSNLLGIYFDGGTREFKDNYFSLDELKKMQNNVDNIYIFYDNTKYCDTQLKLQVDKKIYFETFKKNWVVPSEWRPWFWSYEKWRNRWYDEKTPNEKGYFLNKYGSQGFQLDINVKEEEKISSIPLYTIEEILNDNEHFYKIKNFTFKENLGNGIHVDYNKNFLTLKTDNSVGDFFNTVYNIGGYVPIVGTVLSGIEFIEGTVREDEGQMIESGVSLAVDAATFGAGKIFFKGGKKIATKGVSKGIAKNVAKKTVQQPFKRVAISFTAKQMLNILKTDMTIKTGKLLKDEFVKPKPIELSLNDNVKIIIFPREEKRYEIDPGDAIVIVDHEGNVLEN</sequence>
<evidence type="ECO:0000313" key="1">
    <source>
        <dbReference type="EMBL" id="NWN45590.1"/>
    </source>
</evidence>
<dbReference type="RefSeq" id="WP_178733991.1">
    <property type="nucleotide sequence ID" value="NZ_JABUOH010000019.1"/>
</dbReference>
<accession>A0A851HG28</accession>
<gene>
    <name evidence="1" type="ORF">HR065_00625</name>
</gene>
<keyword evidence="2" id="KW-1185">Reference proteome</keyword>
<organism evidence="1 2">
    <name type="scientific">Candidatus Phytoplasma pruni</name>
    <dbReference type="NCBI Taxonomy" id="479893"/>
    <lineage>
        <taxon>Bacteria</taxon>
        <taxon>Bacillati</taxon>
        <taxon>Mycoplasmatota</taxon>
        <taxon>Mollicutes</taxon>
        <taxon>Acholeplasmatales</taxon>
        <taxon>Acholeplasmataceae</taxon>
        <taxon>Candidatus Phytoplasma</taxon>
        <taxon>16SrIII (X-disease group)</taxon>
    </lineage>
</organism>
<proteinExistence type="predicted"/>
<comment type="caution">
    <text evidence="1">The sequence shown here is derived from an EMBL/GenBank/DDBJ whole genome shotgun (WGS) entry which is preliminary data.</text>
</comment>
<protein>
    <submittedName>
        <fullName evidence="1">Uncharacterized protein</fullName>
    </submittedName>
</protein>
<name>A0A851HG28_9MOLU</name>
<dbReference type="AlphaFoldDB" id="A0A851HG28"/>
<dbReference type="Proteomes" id="UP000568109">
    <property type="component" value="Unassembled WGS sequence"/>
</dbReference>